<evidence type="ECO:0000313" key="1">
    <source>
        <dbReference type="EMBL" id="CAG8836514.1"/>
    </source>
</evidence>
<feature type="non-terminal residue" evidence="1">
    <location>
        <position position="43"/>
    </location>
</feature>
<proteinExistence type="predicted"/>
<name>A0ABN7WN55_GIGMA</name>
<dbReference type="Proteomes" id="UP000789901">
    <property type="component" value="Unassembled WGS sequence"/>
</dbReference>
<sequence length="43" mass="4944">WETVNANSIQRLSENEFLVPSTKLNDDFIYTINSEIGYVPVIL</sequence>
<organism evidence="1 2">
    <name type="scientific">Gigaspora margarita</name>
    <dbReference type="NCBI Taxonomy" id="4874"/>
    <lineage>
        <taxon>Eukaryota</taxon>
        <taxon>Fungi</taxon>
        <taxon>Fungi incertae sedis</taxon>
        <taxon>Mucoromycota</taxon>
        <taxon>Glomeromycotina</taxon>
        <taxon>Glomeromycetes</taxon>
        <taxon>Diversisporales</taxon>
        <taxon>Gigasporaceae</taxon>
        <taxon>Gigaspora</taxon>
    </lineage>
</organism>
<evidence type="ECO:0000313" key="2">
    <source>
        <dbReference type="Proteomes" id="UP000789901"/>
    </source>
</evidence>
<gene>
    <name evidence="1" type="ORF">GMARGA_LOCUS33070</name>
</gene>
<comment type="caution">
    <text evidence="1">The sequence shown here is derived from an EMBL/GenBank/DDBJ whole genome shotgun (WGS) entry which is preliminary data.</text>
</comment>
<accession>A0ABN7WN55</accession>
<protein>
    <submittedName>
        <fullName evidence="1">6274_t:CDS:1</fullName>
    </submittedName>
</protein>
<reference evidence="1 2" key="1">
    <citation type="submission" date="2021-06" db="EMBL/GenBank/DDBJ databases">
        <authorList>
            <person name="Kallberg Y."/>
            <person name="Tangrot J."/>
            <person name="Rosling A."/>
        </authorList>
    </citation>
    <scope>NUCLEOTIDE SEQUENCE [LARGE SCALE GENOMIC DNA]</scope>
    <source>
        <strain evidence="1 2">120-4 pot B 10/14</strain>
    </source>
</reference>
<keyword evidence="2" id="KW-1185">Reference proteome</keyword>
<feature type="non-terminal residue" evidence="1">
    <location>
        <position position="1"/>
    </location>
</feature>
<dbReference type="EMBL" id="CAJVQB010053768">
    <property type="protein sequence ID" value="CAG8836514.1"/>
    <property type="molecule type" value="Genomic_DNA"/>
</dbReference>